<keyword evidence="2" id="KW-1185">Reference proteome</keyword>
<proteinExistence type="predicted"/>
<dbReference type="AlphaFoldDB" id="A0A3M7RRJ6"/>
<evidence type="ECO:0000313" key="2">
    <source>
        <dbReference type="Proteomes" id="UP000276133"/>
    </source>
</evidence>
<dbReference type="EMBL" id="REGN01002790">
    <property type="protein sequence ID" value="RNA26161.1"/>
    <property type="molecule type" value="Genomic_DNA"/>
</dbReference>
<organism evidence="1 2">
    <name type="scientific">Brachionus plicatilis</name>
    <name type="common">Marine rotifer</name>
    <name type="synonym">Brachionus muelleri</name>
    <dbReference type="NCBI Taxonomy" id="10195"/>
    <lineage>
        <taxon>Eukaryota</taxon>
        <taxon>Metazoa</taxon>
        <taxon>Spiralia</taxon>
        <taxon>Gnathifera</taxon>
        <taxon>Rotifera</taxon>
        <taxon>Eurotatoria</taxon>
        <taxon>Monogononta</taxon>
        <taxon>Pseudotrocha</taxon>
        <taxon>Ploima</taxon>
        <taxon>Brachionidae</taxon>
        <taxon>Brachionus</taxon>
    </lineage>
</organism>
<protein>
    <submittedName>
        <fullName evidence="1">Uncharacterized protein</fullName>
    </submittedName>
</protein>
<dbReference type="Proteomes" id="UP000276133">
    <property type="component" value="Unassembled WGS sequence"/>
</dbReference>
<accession>A0A3M7RRJ6</accession>
<comment type="caution">
    <text evidence="1">The sequence shown here is derived from an EMBL/GenBank/DDBJ whole genome shotgun (WGS) entry which is preliminary data.</text>
</comment>
<reference evidence="1 2" key="1">
    <citation type="journal article" date="2018" name="Sci. Rep.">
        <title>Genomic signatures of local adaptation to the degree of environmental predictability in rotifers.</title>
        <authorList>
            <person name="Franch-Gras L."/>
            <person name="Hahn C."/>
            <person name="Garcia-Roger E.M."/>
            <person name="Carmona M.J."/>
            <person name="Serra M."/>
            <person name="Gomez A."/>
        </authorList>
    </citation>
    <scope>NUCLEOTIDE SEQUENCE [LARGE SCALE GENOMIC DNA]</scope>
    <source>
        <strain evidence="1">HYR1</strain>
    </source>
</reference>
<gene>
    <name evidence="1" type="ORF">BpHYR1_049837</name>
</gene>
<sequence length="71" mass="8522">MKETRIPKRGFLWTPTTSSSKVRRLAVTWMFKTTKELAEMIMRNFHVIVRVIQKTLDVGEKRTRIYLNLRL</sequence>
<name>A0A3M7RRJ6_BRAPC</name>
<evidence type="ECO:0000313" key="1">
    <source>
        <dbReference type="EMBL" id="RNA26161.1"/>
    </source>
</evidence>